<keyword evidence="4" id="KW-0378">Hydrolase</keyword>
<keyword evidence="2" id="KW-1133">Transmembrane helix</keyword>
<reference evidence="4 5" key="1">
    <citation type="submission" date="2020-02" db="EMBL/GenBank/DDBJ databases">
        <authorList>
            <person name="Zheng R.K."/>
            <person name="Sun C.M."/>
        </authorList>
    </citation>
    <scope>NUCLEOTIDE SEQUENCE [LARGE SCALE GENOMIC DNA]</scope>
    <source>
        <strain evidence="5">rifampicinis</strain>
    </source>
</reference>
<accession>A0A7S8EDQ5</accession>
<sequence length="301" mass="32766">MSDRYEPFYPGDEEDGDEYANKAYSSPEPYSPDPYSAHDLGAYQDPYEVYDSAPYDQPSEPAPLFVDENTRYEESGAPLLGADALPTEEEENKPSLYRGGTGDPTFGLLLATAVAIGLTPMLPANADLRYTLAWGVLAAIGVLAWLLGNGARIGQEKPENLIAGVGFALLVGTPFTLFGWDVLGRAGGLMFPGMPIGTLLAYLIFVMPIAETLFFRGVFQRSLDFWLIGLIAGIWEIVLFFPVMWGELLQSPAVGIVLAIGIFAMTMLYSYVRERNGLAAAWVCQIILNILMVFLPALGQA</sequence>
<organism evidence="4 5">
    <name type="scientific">Phototrophicus methaneseepsis</name>
    <dbReference type="NCBI Taxonomy" id="2710758"/>
    <lineage>
        <taxon>Bacteria</taxon>
        <taxon>Bacillati</taxon>
        <taxon>Chloroflexota</taxon>
        <taxon>Candidatus Thermofontia</taxon>
        <taxon>Phototrophicales</taxon>
        <taxon>Phototrophicaceae</taxon>
        <taxon>Phototrophicus</taxon>
    </lineage>
</organism>
<feature type="transmembrane region" description="Helical" evidence="2">
    <location>
        <begin position="130"/>
        <end position="148"/>
    </location>
</feature>
<keyword evidence="5" id="KW-1185">Reference proteome</keyword>
<evidence type="ECO:0000313" key="4">
    <source>
        <dbReference type="EMBL" id="QPC85087.1"/>
    </source>
</evidence>
<dbReference type="KEGG" id="pmet:G4Y79_12180"/>
<name>A0A7S8EDQ5_9CHLR</name>
<dbReference type="EMBL" id="CP062983">
    <property type="protein sequence ID" value="QPC85087.1"/>
    <property type="molecule type" value="Genomic_DNA"/>
</dbReference>
<feature type="transmembrane region" description="Helical" evidence="2">
    <location>
        <begin position="106"/>
        <end position="124"/>
    </location>
</feature>
<dbReference type="Proteomes" id="UP000594468">
    <property type="component" value="Chromosome"/>
</dbReference>
<keyword evidence="2" id="KW-0812">Transmembrane</keyword>
<gene>
    <name evidence="4" type="ORF">G4Y79_12180</name>
</gene>
<dbReference type="AlphaFoldDB" id="A0A7S8EDQ5"/>
<proteinExistence type="predicted"/>
<feature type="transmembrane region" description="Helical" evidence="2">
    <location>
        <begin position="279"/>
        <end position="298"/>
    </location>
</feature>
<evidence type="ECO:0000256" key="1">
    <source>
        <dbReference type="SAM" id="MobiDB-lite"/>
    </source>
</evidence>
<evidence type="ECO:0000259" key="3">
    <source>
        <dbReference type="Pfam" id="PF02517"/>
    </source>
</evidence>
<feature type="transmembrane region" description="Helical" evidence="2">
    <location>
        <begin position="200"/>
        <end position="218"/>
    </location>
</feature>
<dbReference type="GO" id="GO:0008237">
    <property type="term" value="F:metallopeptidase activity"/>
    <property type="evidence" value="ECO:0007669"/>
    <property type="project" value="UniProtKB-KW"/>
</dbReference>
<dbReference type="GO" id="GO:0006508">
    <property type="term" value="P:proteolysis"/>
    <property type="evidence" value="ECO:0007669"/>
    <property type="project" value="UniProtKB-KW"/>
</dbReference>
<evidence type="ECO:0000313" key="5">
    <source>
        <dbReference type="Proteomes" id="UP000594468"/>
    </source>
</evidence>
<keyword evidence="2" id="KW-0472">Membrane</keyword>
<dbReference type="GO" id="GO:0080120">
    <property type="term" value="P:CAAX-box protein maturation"/>
    <property type="evidence" value="ECO:0007669"/>
    <property type="project" value="UniProtKB-ARBA"/>
</dbReference>
<evidence type="ECO:0000256" key="2">
    <source>
        <dbReference type="SAM" id="Phobius"/>
    </source>
</evidence>
<dbReference type="RefSeq" id="WP_195173150.1">
    <property type="nucleotide sequence ID" value="NZ_CP062983.1"/>
</dbReference>
<feature type="transmembrane region" description="Helical" evidence="2">
    <location>
        <begin position="160"/>
        <end position="180"/>
    </location>
</feature>
<protein>
    <submittedName>
        <fullName evidence="4">CPBP family intramembrane metalloprotease</fullName>
    </submittedName>
</protein>
<dbReference type="InterPro" id="IPR003675">
    <property type="entry name" value="Rce1/LyrA-like_dom"/>
</dbReference>
<feature type="region of interest" description="Disordered" evidence="1">
    <location>
        <begin position="1"/>
        <end position="62"/>
    </location>
</feature>
<feature type="transmembrane region" description="Helical" evidence="2">
    <location>
        <begin position="251"/>
        <end position="272"/>
    </location>
</feature>
<feature type="domain" description="CAAX prenyl protease 2/Lysostaphin resistance protein A-like" evidence="3">
    <location>
        <begin position="199"/>
        <end position="290"/>
    </location>
</feature>
<feature type="transmembrane region" description="Helical" evidence="2">
    <location>
        <begin position="225"/>
        <end position="245"/>
    </location>
</feature>
<dbReference type="Pfam" id="PF02517">
    <property type="entry name" value="Rce1-like"/>
    <property type="match status" value="1"/>
</dbReference>
<dbReference type="GO" id="GO:0004175">
    <property type="term" value="F:endopeptidase activity"/>
    <property type="evidence" value="ECO:0007669"/>
    <property type="project" value="UniProtKB-ARBA"/>
</dbReference>
<keyword evidence="4" id="KW-0645">Protease</keyword>
<keyword evidence="4" id="KW-0482">Metalloprotease</keyword>